<sequence length="264" mass="30190">MDVLVRLPPEKTNTNPTPADVRRVFNSLGRFGTDETEENYAEYLGGGYLLRSVVVNKLPTVELLHSSDIKISYRADAICRHCLQSDQEAQIVVERLSREPARNYMGWNEERRCYVFKGQRRLLGDFLEKTADLLQEGQMERVQFHAQFVEQPIEGHNPDLTYDQFADYVEFWVCAVYLRPGLKDPLNLDHVATLLKVSPADMCAPQAYGLLVPLRDEEEQNSETELEGRESAEEDRTTRGVAAAGQTTRGRYALRRRSSSVKYI</sequence>
<dbReference type="AlphaFoldDB" id="A0A9P7SW15"/>
<comment type="caution">
    <text evidence="2">The sequence shown here is derived from an EMBL/GenBank/DDBJ whole genome shotgun (WGS) entry which is preliminary data.</text>
</comment>
<keyword evidence="3" id="KW-1185">Reference proteome</keyword>
<reference evidence="2" key="1">
    <citation type="journal article" date="2020" name="bioRxiv">
        <title>Whole genome comparisons of ergot fungi reveals the divergence and evolution of species within the genus Claviceps are the result of varying mechanisms driving genome evolution and host range expansion.</title>
        <authorList>
            <person name="Wyka S.A."/>
            <person name="Mondo S.J."/>
            <person name="Liu M."/>
            <person name="Dettman J."/>
            <person name="Nalam V."/>
            <person name="Broders K.D."/>
        </authorList>
    </citation>
    <scope>NUCLEOTIDE SEQUENCE</scope>
    <source>
        <strain evidence="2">CCC 602</strain>
    </source>
</reference>
<evidence type="ECO:0000313" key="3">
    <source>
        <dbReference type="Proteomes" id="UP000748025"/>
    </source>
</evidence>
<gene>
    <name evidence="2" type="ORF">E4U43_004564</name>
</gene>
<name>A0A9P7SW15_9HYPO</name>
<evidence type="ECO:0000256" key="1">
    <source>
        <dbReference type="SAM" id="MobiDB-lite"/>
    </source>
</evidence>
<dbReference type="OrthoDB" id="4932172at2759"/>
<proteinExistence type="predicted"/>
<evidence type="ECO:0000313" key="2">
    <source>
        <dbReference type="EMBL" id="KAG5989100.1"/>
    </source>
</evidence>
<feature type="compositionally biased region" description="Basic and acidic residues" evidence="1">
    <location>
        <begin position="226"/>
        <end position="238"/>
    </location>
</feature>
<dbReference type="Proteomes" id="UP000748025">
    <property type="component" value="Unassembled WGS sequence"/>
</dbReference>
<feature type="region of interest" description="Disordered" evidence="1">
    <location>
        <begin position="215"/>
        <end position="249"/>
    </location>
</feature>
<accession>A0A9P7SW15</accession>
<organism evidence="2 3">
    <name type="scientific">Claviceps pusilla</name>
    <dbReference type="NCBI Taxonomy" id="123648"/>
    <lineage>
        <taxon>Eukaryota</taxon>
        <taxon>Fungi</taxon>
        <taxon>Dikarya</taxon>
        <taxon>Ascomycota</taxon>
        <taxon>Pezizomycotina</taxon>
        <taxon>Sordariomycetes</taxon>
        <taxon>Hypocreomycetidae</taxon>
        <taxon>Hypocreales</taxon>
        <taxon>Clavicipitaceae</taxon>
        <taxon>Claviceps</taxon>
    </lineage>
</organism>
<dbReference type="EMBL" id="SRPW01002984">
    <property type="protein sequence ID" value="KAG5989100.1"/>
    <property type="molecule type" value="Genomic_DNA"/>
</dbReference>
<feature type="compositionally biased region" description="Acidic residues" evidence="1">
    <location>
        <begin position="216"/>
        <end position="225"/>
    </location>
</feature>
<protein>
    <submittedName>
        <fullName evidence="2">Uncharacterized protein</fullName>
    </submittedName>
</protein>